<dbReference type="InterPro" id="IPR011006">
    <property type="entry name" value="CheY-like_superfamily"/>
</dbReference>
<dbReference type="EMBL" id="FNQY01000013">
    <property type="protein sequence ID" value="SEA30749.1"/>
    <property type="molecule type" value="Genomic_DNA"/>
</dbReference>
<dbReference type="PANTHER" id="PTHR43214">
    <property type="entry name" value="TWO-COMPONENT RESPONSE REGULATOR"/>
    <property type="match status" value="1"/>
</dbReference>
<sequence length="214" mass="23748">MAIQDNRIKIAFVDDHPLITQGLKTLLERDDQLDIVGLFDNGASFLEFIVGHEVDVVLLDIGLPDINGMELCKQIKTENPGVVIILLSNHTERSIILQTMQNGANGYLLKNASLPKLKEAIFKAIAGQIVYSEEVSQILSQPSQKQLQGIPKLTKREMEILQFIAEGKTSGQIAAELYLSVLTVDTHRKNLMQKLEVKNAAELIRAAVQHQLLS</sequence>
<name>A0A1H4A3Z4_9BACT</name>
<dbReference type="PANTHER" id="PTHR43214:SF41">
    <property type="entry name" value="NITRATE_NITRITE RESPONSE REGULATOR PROTEIN NARP"/>
    <property type="match status" value="1"/>
</dbReference>
<evidence type="ECO:0000256" key="1">
    <source>
        <dbReference type="ARBA" id="ARBA00022553"/>
    </source>
</evidence>
<reference evidence="8 9" key="1">
    <citation type="submission" date="2016-10" db="EMBL/GenBank/DDBJ databases">
        <authorList>
            <person name="de Groot N.N."/>
        </authorList>
    </citation>
    <scope>NUCLEOTIDE SEQUENCE [LARGE SCALE GENOMIC DNA]</scope>
    <source>
        <strain evidence="8 9">Vu-144</strain>
    </source>
</reference>
<evidence type="ECO:0000313" key="8">
    <source>
        <dbReference type="EMBL" id="SEA30749.1"/>
    </source>
</evidence>
<keyword evidence="9" id="KW-1185">Reference proteome</keyword>
<dbReference type="PROSITE" id="PS50110">
    <property type="entry name" value="RESPONSE_REGULATORY"/>
    <property type="match status" value="1"/>
</dbReference>
<feature type="domain" description="HTH luxR-type" evidence="6">
    <location>
        <begin position="146"/>
        <end position="211"/>
    </location>
</feature>
<dbReference type="RefSeq" id="WP_170831226.1">
    <property type="nucleotide sequence ID" value="NZ_FNQY01000013.1"/>
</dbReference>
<keyword evidence="2" id="KW-0805">Transcription regulation</keyword>
<feature type="domain" description="Response regulatory" evidence="7">
    <location>
        <begin position="9"/>
        <end position="125"/>
    </location>
</feature>
<dbReference type="InterPro" id="IPR000792">
    <property type="entry name" value="Tscrpt_reg_LuxR_C"/>
</dbReference>
<dbReference type="Proteomes" id="UP000199041">
    <property type="component" value="Unassembled WGS sequence"/>
</dbReference>
<proteinExistence type="predicted"/>
<organism evidence="8 9">
    <name type="scientific">Arachidicoccus rhizosphaerae</name>
    <dbReference type="NCBI Taxonomy" id="551991"/>
    <lineage>
        <taxon>Bacteria</taxon>
        <taxon>Pseudomonadati</taxon>
        <taxon>Bacteroidota</taxon>
        <taxon>Chitinophagia</taxon>
        <taxon>Chitinophagales</taxon>
        <taxon>Chitinophagaceae</taxon>
        <taxon>Arachidicoccus</taxon>
    </lineage>
</organism>
<dbReference type="InterPro" id="IPR016032">
    <property type="entry name" value="Sig_transdc_resp-reg_C-effctor"/>
</dbReference>
<gene>
    <name evidence="8" type="ORF">SAMN05192529_11350</name>
</gene>
<dbReference type="PROSITE" id="PS50043">
    <property type="entry name" value="HTH_LUXR_2"/>
    <property type="match status" value="1"/>
</dbReference>
<evidence type="ECO:0000256" key="5">
    <source>
        <dbReference type="PROSITE-ProRule" id="PRU00169"/>
    </source>
</evidence>
<evidence type="ECO:0000313" key="9">
    <source>
        <dbReference type="Proteomes" id="UP000199041"/>
    </source>
</evidence>
<dbReference type="AlphaFoldDB" id="A0A1H4A3Z4"/>
<protein>
    <submittedName>
        <fullName evidence="8">DNA-binding response regulator, NarL/FixJ family, contains REC and HTH domains</fullName>
    </submittedName>
</protein>
<dbReference type="GO" id="GO:0000160">
    <property type="term" value="P:phosphorelay signal transduction system"/>
    <property type="evidence" value="ECO:0007669"/>
    <property type="project" value="InterPro"/>
</dbReference>
<feature type="modified residue" description="4-aspartylphosphate" evidence="5">
    <location>
        <position position="60"/>
    </location>
</feature>
<evidence type="ECO:0000256" key="4">
    <source>
        <dbReference type="ARBA" id="ARBA00023163"/>
    </source>
</evidence>
<dbReference type="STRING" id="551991.SAMN05192529_11350"/>
<dbReference type="SUPFAM" id="SSF52172">
    <property type="entry name" value="CheY-like"/>
    <property type="match status" value="1"/>
</dbReference>
<keyword evidence="4" id="KW-0804">Transcription</keyword>
<dbReference type="GO" id="GO:0003677">
    <property type="term" value="F:DNA binding"/>
    <property type="evidence" value="ECO:0007669"/>
    <property type="project" value="UniProtKB-KW"/>
</dbReference>
<dbReference type="Pfam" id="PF00072">
    <property type="entry name" value="Response_reg"/>
    <property type="match status" value="1"/>
</dbReference>
<dbReference type="PROSITE" id="PS00622">
    <property type="entry name" value="HTH_LUXR_1"/>
    <property type="match status" value="1"/>
</dbReference>
<evidence type="ECO:0000259" key="7">
    <source>
        <dbReference type="PROSITE" id="PS50110"/>
    </source>
</evidence>
<dbReference type="InterPro" id="IPR058245">
    <property type="entry name" value="NreC/VraR/RcsB-like_REC"/>
</dbReference>
<dbReference type="Gene3D" id="3.40.50.2300">
    <property type="match status" value="1"/>
</dbReference>
<keyword evidence="1 5" id="KW-0597">Phosphoprotein</keyword>
<evidence type="ECO:0000256" key="2">
    <source>
        <dbReference type="ARBA" id="ARBA00023015"/>
    </source>
</evidence>
<dbReference type="InterPro" id="IPR039420">
    <property type="entry name" value="WalR-like"/>
</dbReference>
<evidence type="ECO:0000259" key="6">
    <source>
        <dbReference type="PROSITE" id="PS50043"/>
    </source>
</evidence>
<dbReference type="CDD" id="cd06170">
    <property type="entry name" value="LuxR_C_like"/>
    <property type="match status" value="1"/>
</dbReference>
<dbReference type="CDD" id="cd17535">
    <property type="entry name" value="REC_NarL-like"/>
    <property type="match status" value="1"/>
</dbReference>
<dbReference type="SMART" id="SM00421">
    <property type="entry name" value="HTH_LUXR"/>
    <property type="match status" value="1"/>
</dbReference>
<accession>A0A1H4A3Z4</accession>
<dbReference type="Pfam" id="PF00196">
    <property type="entry name" value="GerE"/>
    <property type="match status" value="1"/>
</dbReference>
<dbReference type="InterPro" id="IPR001789">
    <property type="entry name" value="Sig_transdc_resp-reg_receiver"/>
</dbReference>
<dbReference type="PRINTS" id="PR00038">
    <property type="entry name" value="HTHLUXR"/>
</dbReference>
<dbReference type="GO" id="GO:0006355">
    <property type="term" value="P:regulation of DNA-templated transcription"/>
    <property type="evidence" value="ECO:0007669"/>
    <property type="project" value="InterPro"/>
</dbReference>
<dbReference type="SMART" id="SM00448">
    <property type="entry name" value="REC"/>
    <property type="match status" value="1"/>
</dbReference>
<keyword evidence="3 8" id="KW-0238">DNA-binding</keyword>
<evidence type="ECO:0000256" key="3">
    <source>
        <dbReference type="ARBA" id="ARBA00023125"/>
    </source>
</evidence>
<dbReference type="SUPFAM" id="SSF46894">
    <property type="entry name" value="C-terminal effector domain of the bipartite response regulators"/>
    <property type="match status" value="1"/>
</dbReference>